<name>C5BLG8_TERTT</name>
<keyword evidence="12" id="KW-1185">Reference proteome</keyword>
<evidence type="ECO:0000256" key="2">
    <source>
        <dbReference type="ARBA" id="ARBA00022571"/>
    </source>
</evidence>
<comment type="pathway">
    <text evidence="1 9">Amino-acid biosynthesis; L-arginine biosynthesis; N(2)-acetyl-L-ornithine from L-glutamate: step 2/4.</text>
</comment>
<accession>C5BLG8</accession>
<dbReference type="GO" id="GO:0005737">
    <property type="term" value="C:cytoplasm"/>
    <property type="evidence" value="ECO:0007669"/>
    <property type="project" value="UniProtKB-SubCell"/>
</dbReference>
<dbReference type="AlphaFoldDB" id="C5BLG8"/>
<evidence type="ECO:0000256" key="5">
    <source>
        <dbReference type="ARBA" id="ARBA00022741"/>
    </source>
</evidence>
<comment type="similarity">
    <text evidence="9">Belongs to the acetylglutamate kinase family. ArgB subfamily.</text>
</comment>
<dbReference type="PRINTS" id="PR00474">
    <property type="entry name" value="GLU5KINASE"/>
</dbReference>
<dbReference type="RefSeq" id="WP_015817125.1">
    <property type="nucleotide sequence ID" value="NC_012997.1"/>
</dbReference>
<evidence type="ECO:0000256" key="6">
    <source>
        <dbReference type="ARBA" id="ARBA00022777"/>
    </source>
</evidence>
<comment type="catalytic activity">
    <reaction evidence="8 9">
        <text>N-acetyl-L-glutamate + ATP = N-acetyl-L-glutamyl 5-phosphate + ADP</text>
        <dbReference type="Rhea" id="RHEA:14629"/>
        <dbReference type="ChEBI" id="CHEBI:30616"/>
        <dbReference type="ChEBI" id="CHEBI:44337"/>
        <dbReference type="ChEBI" id="CHEBI:57936"/>
        <dbReference type="ChEBI" id="CHEBI:456216"/>
        <dbReference type="EC" id="2.7.2.8"/>
    </reaction>
</comment>
<dbReference type="GO" id="GO:0003991">
    <property type="term" value="F:acetylglutamate kinase activity"/>
    <property type="evidence" value="ECO:0007669"/>
    <property type="project" value="UniProtKB-UniRule"/>
</dbReference>
<dbReference type="HOGENOM" id="CLU_053680_0_0_6"/>
<protein>
    <recommendedName>
        <fullName evidence="9">Acetylglutamate kinase</fullName>
        <ecNumber evidence="9">2.7.2.8</ecNumber>
    </recommendedName>
    <alternativeName>
        <fullName evidence="9">N-acetyl-L-glutamate 5-phosphotransferase</fullName>
    </alternativeName>
    <alternativeName>
        <fullName evidence="9">NAG kinase</fullName>
        <shortName evidence="9">NAGK</shortName>
    </alternativeName>
</protein>
<comment type="subcellular location">
    <subcellularLocation>
        <location evidence="9">Cytoplasm</location>
    </subcellularLocation>
</comment>
<dbReference type="UniPathway" id="UPA00068">
    <property type="reaction ID" value="UER00107"/>
</dbReference>
<evidence type="ECO:0000256" key="8">
    <source>
        <dbReference type="ARBA" id="ARBA00048141"/>
    </source>
</evidence>
<dbReference type="NCBIfam" id="TIGR00761">
    <property type="entry name" value="argB"/>
    <property type="match status" value="1"/>
</dbReference>
<dbReference type="EMBL" id="CP001614">
    <property type="protein sequence ID" value="ACR11013.1"/>
    <property type="molecule type" value="Genomic_DNA"/>
</dbReference>
<dbReference type="HAMAP" id="MF_00082">
    <property type="entry name" value="ArgB"/>
    <property type="match status" value="1"/>
</dbReference>
<sequence length="308" mass="32540">MRENESSIASAAHVAEVLTEALPYIQKFTNKTIVVKYGGNAMTDPALQKSFARDIVLMKLVGMNPIVVHGGGPQIGELLNRLNIKSEFVQGMRVTDSETMDVVEMVLGATVNKQIVSLINSAGGQAIGVTGKDGHLIQAKKLILNRTMSEEQEENIKASEIIDVGHVGEVKSINRAVIDLLVQSDFIPVIAPIGVGADGASYNINADLVAGKVAEILQAEKLMLLTNVAGLQDKNGEVLTGLSTRKVDELIADGTIYGGMLPKIRCALDAVNSGVSSAHIVDGRVAHAVLLEIFTDAGVGTLITNSAH</sequence>
<dbReference type="Gene3D" id="3.40.1160.10">
    <property type="entry name" value="Acetylglutamate kinase-like"/>
    <property type="match status" value="1"/>
</dbReference>
<dbReference type="Proteomes" id="UP000009080">
    <property type="component" value="Chromosome"/>
</dbReference>
<feature type="binding site" evidence="9">
    <location>
        <position position="203"/>
    </location>
    <ligand>
        <name>substrate</name>
    </ligand>
</feature>
<dbReference type="Pfam" id="PF00696">
    <property type="entry name" value="AA_kinase"/>
    <property type="match status" value="1"/>
</dbReference>
<dbReference type="EC" id="2.7.2.8" evidence="9"/>
<evidence type="ECO:0000256" key="9">
    <source>
        <dbReference type="HAMAP-Rule" id="MF_00082"/>
    </source>
</evidence>
<dbReference type="InterPro" id="IPR001048">
    <property type="entry name" value="Asp/Glu/Uridylate_kinase"/>
</dbReference>
<evidence type="ECO:0000256" key="7">
    <source>
        <dbReference type="ARBA" id="ARBA00022840"/>
    </source>
</evidence>
<feature type="binding site" evidence="9">
    <location>
        <begin position="71"/>
        <end position="72"/>
    </location>
    <ligand>
        <name>substrate</name>
    </ligand>
</feature>
<gene>
    <name evidence="9 11" type="primary">argB</name>
    <name evidence="11" type="ordered locus">TERTU_0187</name>
</gene>
<keyword evidence="6 9" id="KW-0418">Kinase</keyword>
<evidence type="ECO:0000313" key="12">
    <source>
        <dbReference type="Proteomes" id="UP000009080"/>
    </source>
</evidence>
<dbReference type="InterPro" id="IPR041727">
    <property type="entry name" value="NAGK-C"/>
</dbReference>
<dbReference type="STRING" id="377629.TERTU_0187"/>
<dbReference type="GO" id="GO:0005524">
    <property type="term" value="F:ATP binding"/>
    <property type="evidence" value="ECO:0007669"/>
    <property type="project" value="UniProtKB-UniRule"/>
</dbReference>
<reference evidence="11 12" key="1">
    <citation type="journal article" date="2009" name="PLoS ONE">
        <title>The complete genome of Teredinibacter turnerae T7901: an intracellular endosymbiont of marine wood-boring bivalves (shipworms).</title>
        <authorList>
            <person name="Yang J.C."/>
            <person name="Madupu R."/>
            <person name="Durkin A.S."/>
            <person name="Ekborg N.A."/>
            <person name="Pedamallu C.S."/>
            <person name="Hostetler J.B."/>
            <person name="Radune D."/>
            <person name="Toms B.S."/>
            <person name="Henrissat B."/>
            <person name="Coutinho P.M."/>
            <person name="Schwarz S."/>
            <person name="Field L."/>
            <person name="Trindade-Silva A.E."/>
            <person name="Soares C.A.G."/>
            <person name="Elshahawi S."/>
            <person name="Hanora A."/>
            <person name="Schmidt E.W."/>
            <person name="Haygood M.G."/>
            <person name="Posfai J."/>
            <person name="Benner J."/>
            <person name="Madinger C."/>
            <person name="Nove J."/>
            <person name="Anton B."/>
            <person name="Chaudhary K."/>
            <person name="Foster J."/>
            <person name="Holman A."/>
            <person name="Kumar S."/>
            <person name="Lessard P.A."/>
            <person name="Luyten Y.A."/>
            <person name="Slatko B."/>
            <person name="Wood N."/>
            <person name="Wu B."/>
            <person name="Teplitski M."/>
            <person name="Mougous J.D."/>
            <person name="Ward N."/>
            <person name="Eisen J.A."/>
            <person name="Badger J.H."/>
            <person name="Distel D.L."/>
        </authorList>
    </citation>
    <scope>NUCLEOTIDE SEQUENCE [LARGE SCALE GENOMIC DNA]</scope>
    <source>
        <strain evidence="12">ATCC 39867 / T7901</strain>
    </source>
</reference>
<keyword evidence="3 9" id="KW-0028">Amino-acid biosynthesis</keyword>
<feature type="binding site" evidence="9">
    <location>
        <position position="93"/>
    </location>
    <ligand>
        <name>substrate</name>
    </ligand>
</feature>
<keyword evidence="7 9" id="KW-0067">ATP-binding</keyword>
<dbReference type="CDD" id="cd04250">
    <property type="entry name" value="AAK_NAGK-C"/>
    <property type="match status" value="1"/>
</dbReference>
<keyword evidence="2 9" id="KW-0055">Arginine biosynthesis</keyword>
<keyword evidence="5 9" id="KW-0547">Nucleotide-binding</keyword>
<dbReference type="KEGG" id="ttu:TERTU_0187"/>
<evidence type="ECO:0000259" key="10">
    <source>
        <dbReference type="Pfam" id="PF00696"/>
    </source>
</evidence>
<dbReference type="PIRSF" id="PIRSF000728">
    <property type="entry name" value="NAGK"/>
    <property type="match status" value="1"/>
</dbReference>
<dbReference type="OrthoDB" id="9803155at2"/>
<keyword evidence="9" id="KW-0963">Cytoplasm</keyword>
<evidence type="ECO:0000256" key="1">
    <source>
        <dbReference type="ARBA" id="ARBA00004828"/>
    </source>
</evidence>
<proteinExistence type="inferred from homology"/>
<evidence type="ECO:0000256" key="3">
    <source>
        <dbReference type="ARBA" id="ARBA00022605"/>
    </source>
</evidence>
<feature type="domain" description="Aspartate/glutamate/uridylate kinase" evidence="10">
    <location>
        <begin position="31"/>
        <end position="282"/>
    </location>
</feature>
<evidence type="ECO:0000256" key="4">
    <source>
        <dbReference type="ARBA" id="ARBA00022679"/>
    </source>
</evidence>
<dbReference type="eggNOG" id="COG0548">
    <property type="taxonomic scope" value="Bacteria"/>
</dbReference>
<dbReference type="GO" id="GO:0042450">
    <property type="term" value="P:L-arginine biosynthetic process via ornithine"/>
    <property type="evidence" value="ECO:0007669"/>
    <property type="project" value="UniProtKB-UniRule"/>
</dbReference>
<dbReference type="PANTHER" id="PTHR23342">
    <property type="entry name" value="N-ACETYLGLUTAMATE SYNTHASE"/>
    <property type="match status" value="1"/>
</dbReference>
<evidence type="ECO:0000313" key="11">
    <source>
        <dbReference type="EMBL" id="ACR11013.1"/>
    </source>
</evidence>
<dbReference type="FunFam" id="3.40.1160.10:FF:000004">
    <property type="entry name" value="Acetylglutamate kinase"/>
    <property type="match status" value="1"/>
</dbReference>
<keyword evidence="4 9" id="KW-0808">Transferase</keyword>
<dbReference type="InterPro" id="IPR037528">
    <property type="entry name" value="ArgB"/>
</dbReference>
<dbReference type="InterPro" id="IPR001057">
    <property type="entry name" value="Glu/AcGlu_kinase"/>
</dbReference>
<dbReference type="PANTHER" id="PTHR23342:SF0">
    <property type="entry name" value="N-ACETYLGLUTAMATE SYNTHASE, MITOCHONDRIAL"/>
    <property type="match status" value="1"/>
</dbReference>
<dbReference type="InterPro" id="IPR004662">
    <property type="entry name" value="AcgluKinase_fam"/>
</dbReference>
<organism evidence="11 12">
    <name type="scientific">Teredinibacter turnerae (strain ATCC 39867 / T7901)</name>
    <dbReference type="NCBI Taxonomy" id="377629"/>
    <lineage>
        <taxon>Bacteria</taxon>
        <taxon>Pseudomonadati</taxon>
        <taxon>Pseudomonadota</taxon>
        <taxon>Gammaproteobacteria</taxon>
        <taxon>Cellvibrionales</taxon>
        <taxon>Cellvibrionaceae</taxon>
        <taxon>Teredinibacter</taxon>
    </lineage>
</organism>
<dbReference type="SUPFAM" id="SSF53633">
    <property type="entry name" value="Carbamate kinase-like"/>
    <property type="match status" value="1"/>
</dbReference>
<comment type="function">
    <text evidence="9">Catalyzes the ATP-dependent phosphorylation of N-acetyl-L-glutamate.</text>
</comment>
<feature type="site" description="Transition state stabilizer" evidence="9">
    <location>
        <position position="263"/>
    </location>
</feature>
<dbReference type="InterPro" id="IPR036393">
    <property type="entry name" value="AceGlu_kinase-like_sf"/>
</dbReference>
<feature type="site" description="Transition state stabilizer" evidence="9">
    <location>
        <position position="36"/>
    </location>
</feature>